<evidence type="ECO:0000256" key="5">
    <source>
        <dbReference type="SAM" id="MobiDB-lite"/>
    </source>
</evidence>
<dbReference type="SUPFAM" id="SSF46626">
    <property type="entry name" value="Cytochrome c"/>
    <property type="match status" value="1"/>
</dbReference>
<reference evidence="7" key="4">
    <citation type="submission" date="2019-03" db="UniProtKB">
        <authorList>
            <consortium name="EnsemblPlants"/>
        </authorList>
    </citation>
    <scope>IDENTIFICATION</scope>
</reference>
<evidence type="ECO:0000259" key="6">
    <source>
        <dbReference type="PROSITE" id="PS51007"/>
    </source>
</evidence>
<evidence type="ECO:0000313" key="7">
    <source>
        <dbReference type="EnsemblPlants" id="AET6Gv20941500.1"/>
    </source>
</evidence>
<dbReference type="AlphaFoldDB" id="A0A453Q1C6"/>
<name>A0A453Q1C6_AEGTS</name>
<evidence type="ECO:0000256" key="3">
    <source>
        <dbReference type="ARBA" id="ARBA00023004"/>
    </source>
</evidence>
<dbReference type="GO" id="GO:0020037">
    <property type="term" value="F:heme binding"/>
    <property type="evidence" value="ECO:0007669"/>
    <property type="project" value="InterPro"/>
</dbReference>
<dbReference type="PROSITE" id="PS51007">
    <property type="entry name" value="CYTC"/>
    <property type="match status" value="1"/>
</dbReference>
<dbReference type="InterPro" id="IPR009056">
    <property type="entry name" value="Cyt_c-like_dom"/>
</dbReference>
<reference evidence="7" key="3">
    <citation type="journal article" date="2017" name="Nature">
        <title>Genome sequence of the progenitor of the wheat D genome Aegilops tauschii.</title>
        <authorList>
            <person name="Luo M.C."/>
            <person name="Gu Y.Q."/>
            <person name="Puiu D."/>
            <person name="Wang H."/>
            <person name="Twardziok S.O."/>
            <person name="Deal K.R."/>
            <person name="Huo N."/>
            <person name="Zhu T."/>
            <person name="Wang L."/>
            <person name="Wang Y."/>
            <person name="McGuire P.E."/>
            <person name="Liu S."/>
            <person name="Long H."/>
            <person name="Ramasamy R.K."/>
            <person name="Rodriguez J.C."/>
            <person name="Van S.L."/>
            <person name="Yuan L."/>
            <person name="Wang Z."/>
            <person name="Xia Z."/>
            <person name="Xiao L."/>
            <person name="Anderson O.D."/>
            <person name="Ouyang S."/>
            <person name="Liang Y."/>
            <person name="Zimin A.V."/>
            <person name="Pertea G."/>
            <person name="Qi P."/>
            <person name="Bennetzen J.L."/>
            <person name="Dai X."/>
            <person name="Dawson M.W."/>
            <person name="Muller H.G."/>
            <person name="Kugler K."/>
            <person name="Rivarola-Duarte L."/>
            <person name="Spannagl M."/>
            <person name="Mayer K.F.X."/>
            <person name="Lu F.H."/>
            <person name="Bevan M.W."/>
            <person name="Leroy P."/>
            <person name="Li P."/>
            <person name="You F.M."/>
            <person name="Sun Q."/>
            <person name="Liu Z."/>
            <person name="Lyons E."/>
            <person name="Wicker T."/>
            <person name="Salzberg S.L."/>
            <person name="Devos K.M."/>
            <person name="Dvorak J."/>
        </authorList>
    </citation>
    <scope>NUCLEOTIDE SEQUENCE [LARGE SCALE GENOMIC DNA]</scope>
    <source>
        <strain evidence="7">cv. AL8/78</strain>
    </source>
</reference>
<feature type="region of interest" description="Disordered" evidence="5">
    <location>
        <begin position="33"/>
        <end position="74"/>
    </location>
</feature>
<dbReference type="STRING" id="200361.A0A453Q1C6"/>
<keyword evidence="2 4" id="KW-0479">Metal-binding</keyword>
<organism evidence="7 8">
    <name type="scientific">Aegilops tauschii subsp. strangulata</name>
    <name type="common">Goatgrass</name>
    <dbReference type="NCBI Taxonomy" id="200361"/>
    <lineage>
        <taxon>Eukaryota</taxon>
        <taxon>Viridiplantae</taxon>
        <taxon>Streptophyta</taxon>
        <taxon>Embryophyta</taxon>
        <taxon>Tracheophyta</taxon>
        <taxon>Spermatophyta</taxon>
        <taxon>Magnoliopsida</taxon>
        <taxon>Liliopsida</taxon>
        <taxon>Poales</taxon>
        <taxon>Poaceae</taxon>
        <taxon>BOP clade</taxon>
        <taxon>Pooideae</taxon>
        <taxon>Triticodae</taxon>
        <taxon>Triticeae</taxon>
        <taxon>Triticinae</taxon>
        <taxon>Aegilops</taxon>
    </lineage>
</organism>
<evidence type="ECO:0000313" key="8">
    <source>
        <dbReference type="Proteomes" id="UP000015105"/>
    </source>
</evidence>
<reference evidence="8" key="1">
    <citation type="journal article" date="2014" name="Science">
        <title>Ancient hybridizations among the ancestral genomes of bread wheat.</title>
        <authorList>
            <consortium name="International Wheat Genome Sequencing Consortium,"/>
            <person name="Marcussen T."/>
            <person name="Sandve S.R."/>
            <person name="Heier L."/>
            <person name="Spannagl M."/>
            <person name="Pfeifer M."/>
            <person name="Jakobsen K.S."/>
            <person name="Wulff B.B."/>
            <person name="Steuernagel B."/>
            <person name="Mayer K.F."/>
            <person name="Olsen O.A."/>
        </authorList>
    </citation>
    <scope>NUCLEOTIDE SEQUENCE [LARGE SCALE GENOMIC DNA]</scope>
    <source>
        <strain evidence="8">cv. AL8/78</strain>
    </source>
</reference>
<dbReference type="Proteomes" id="UP000015105">
    <property type="component" value="Chromosome 6D"/>
</dbReference>
<feature type="compositionally biased region" description="Polar residues" evidence="5">
    <location>
        <begin position="54"/>
        <end position="74"/>
    </location>
</feature>
<keyword evidence="3 4" id="KW-0408">Iron</keyword>
<keyword evidence="8" id="KW-1185">Reference proteome</keyword>
<dbReference type="GO" id="GO:0046872">
    <property type="term" value="F:metal ion binding"/>
    <property type="evidence" value="ECO:0007669"/>
    <property type="project" value="UniProtKB-KW"/>
</dbReference>
<protein>
    <recommendedName>
        <fullName evidence="6">Cytochrome c domain-containing protein</fullName>
    </recommendedName>
</protein>
<evidence type="ECO:0000256" key="2">
    <source>
        <dbReference type="ARBA" id="ARBA00022723"/>
    </source>
</evidence>
<accession>A0A453Q1C6</accession>
<reference evidence="8" key="2">
    <citation type="journal article" date="2017" name="Nat. Plants">
        <title>The Aegilops tauschii genome reveals multiple impacts of transposons.</title>
        <authorList>
            <person name="Zhao G."/>
            <person name="Zou C."/>
            <person name="Li K."/>
            <person name="Wang K."/>
            <person name="Li T."/>
            <person name="Gao L."/>
            <person name="Zhang X."/>
            <person name="Wang H."/>
            <person name="Yang Z."/>
            <person name="Liu X."/>
            <person name="Jiang W."/>
            <person name="Mao L."/>
            <person name="Kong X."/>
            <person name="Jiao Y."/>
            <person name="Jia J."/>
        </authorList>
    </citation>
    <scope>NUCLEOTIDE SEQUENCE [LARGE SCALE GENOMIC DNA]</scope>
    <source>
        <strain evidence="8">cv. AL8/78</strain>
    </source>
</reference>
<dbReference type="EnsemblPlants" id="AET6Gv20941500.1">
    <property type="protein sequence ID" value="AET6Gv20941500.1"/>
    <property type="gene ID" value="AET6Gv20941500"/>
</dbReference>
<dbReference type="Gramene" id="AET6Gv20941500.1">
    <property type="protein sequence ID" value="AET6Gv20941500.1"/>
    <property type="gene ID" value="AET6Gv20941500"/>
</dbReference>
<keyword evidence="1 4" id="KW-0349">Heme</keyword>
<proteinExistence type="predicted"/>
<evidence type="ECO:0000256" key="1">
    <source>
        <dbReference type="ARBA" id="ARBA00022617"/>
    </source>
</evidence>
<reference evidence="7" key="5">
    <citation type="journal article" date="2021" name="G3 (Bethesda)">
        <title>Aegilops tauschii genome assembly Aet v5.0 features greater sequence contiguity and improved annotation.</title>
        <authorList>
            <person name="Wang L."/>
            <person name="Zhu T."/>
            <person name="Rodriguez J.C."/>
            <person name="Deal K.R."/>
            <person name="Dubcovsky J."/>
            <person name="McGuire P.E."/>
            <person name="Lux T."/>
            <person name="Spannagl M."/>
            <person name="Mayer K.F.X."/>
            <person name="Baldrich P."/>
            <person name="Meyers B.C."/>
            <person name="Huo N."/>
            <person name="Gu Y.Q."/>
            <person name="Zhou H."/>
            <person name="Devos K.M."/>
            <person name="Bennetzen J.L."/>
            <person name="Unver T."/>
            <person name="Budak H."/>
            <person name="Gulick P.J."/>
            <person name="Galiba G."/>
            <person name="Kalapos B."/>
            <person name="Nelson D.R."/>
            <person name="Li P."/>
            <person name="You F.M."/>
            <person name="Luo M.C."/>
            <person name="Dvorak J."/>
        </authorList>
    </citation>
    <scope>NUCLEOTIDE SEQUENCE [LARGE SCALE GENOMIC DNA]</scope>
    <source>
        <strain evidence="7">cv. AL8/78</strain>
    </source>
</reference>
<evidence type="ECO:0000256" key="4">
    <source>
        <dbReference type="PROSITE-ProRule" id="PRU00433"/>
    </source>
</evidence>
<dbReference type="InterPro" id="IPR036909">
    <property type="entry name" value="Cyt_c-like_dom_sf"/>
</dbReference>
<sequence length="232" mass="24040">PPCQEGNGLHSPGRKAPSSVCFHVIPIHSPTCSATLPPSVTHDPLTTPHLSAESEPQQQRPLTNTYPPRTTPVATHTHLRRSSAQVNVPMAAAPTGVACPVYPWPSDAAQRGAKVFMQSDCAACHSALPYAGLRGAAVPGQDAVARTAEILVAAAATEEALPATGMTPPQYTPDLATVATRIQGGLRCNLYSTGTATAPAPVRAMLAGGAAACQELKKSPVWLQFAQAFQAV</sequence>
<dbReference type="GO" id="GO:0009055">
    <property type="term" value="F:electron transfer activity"/>
    <property type="evidence" value="ECO:0007669"/>
    <property type="project" value="InterPro"/>
</dbReference>
<feature type="domain" description="Cytochrome c" evidence="6">
    <location>
        <begin position="107"/>
        <end position="227"/>
    </location>
</feature>